<dbReference type="SUPFAM" id="SSF52266">
    <property type="entry name" value="SGNH hydrolase"/>
    <property type="match status" value="1"/>
</dbReference>
<evidence type="ECO:0000313" key="3">
    <source>
        <dbReference type="Proteomes" id="UP000823913"/>
    </source>
</evidence>
<reference evidence="2" key="1">
    <citation type="submission" date="2020-10" db="EMBL/GenBank/DDBJ databases">
        <authorList>
            <person name="Gilroy R."/>
        </authorList>
    </citation>
    <scope>NUCLEOTIDE SEQUENCE</scope>
    <source>
        <strain evidence="2">ChiW16-3235</strain>
    </source>
</reference>
<dbReference type="Proteomes" id="UP000823913">
    <property type="component" value="Unassembled WGS sequence"/>
</dbReference>
<organism evidence="2 3">
    <name type="scientific">Candidatus Coproplasma avicola</name>
    <dbReference type="NCBI Taxonomy" id="2840744"/>
    <lineage>
        <taxon>Bacteria</taxon>
        <taxon>Bacillati</taxon>
        <taxon>Bacillota</taxon>
        <taxon>Clostridia</taxon>
        <taxon>Eubacteriales</taxon>
        <taxon>Candidatus Coproplasma</taxon>
    </lineage>
</organism>
<dbReference type="InterPro" id="IPR036514">
    <property type="entry name" value="SGNH_hydro_sf"/>
</dbReference>
<proteinExistence type="predicted"/>
<dbReference type="PANTHER" id="PTHR30383">
    <property type="entry name" value="THIOESTERASE 1/PROTEASE 1/LYSOPHOSPHOLIPASE L1"/>
    <property type="match status" value="1"/>
</dbReference>
<accession>A0A9D1E6Q0</accession>
<feature type="domain" description="SGNH hydrolase-type esterase" evidence="1">
    <location>
        <begin position="5"/>
        <end position="187"/>
    </location>
</feature>
<reference evidence="2" key="2">
    <citation type="journal article" date="2021" name="PeerJ">
        <title>Extensive microbial diversity within the chicken gut microbiome revealed by metagenomics and culture.</title>
        <authorList>
            <person name="Gilroy R."/>
            <person name="Ravi A."/>
            <person name="Getino M."/>
            <person name="Pursley I."/>
            <person name="Horton D.L."/>
            <person name="Alikhan N.F."/>
            <person name="Baker D."/>
            <person name="Gharbi K."/>
            <person name="Hall N."/>
            <person name="Watson M."/>
            <person name="Adriaenssens E.M."/>
            <person name="Foster-Nyarko E."/>
            <person name="Jarju S."/>
            <person name="Secka A."/>
            <person name="Antonio M."/>
            <person name="Oren A."/>
            <person name="Chaudhuri R.R."/>
            <person name="La Ragione R."/>
            <person name="Hildebrand F."/>
            <person name="Pallen M.J."/>
        </authorList>
    </citation>
    <scope>NUCLEOTIDE SEQUENCE</scope>
    <source>
        <strain evidence="2">ChiW16-3235</strain>
    </source>
</reference>
<dbReference type="GO" id="GO:0004622">
    <property type="term" value="F:phosphatidylcholine lysophospholipase activity"/>
    <property type="evidence" value="ECO:0007669"/>
    <property type="project" value="TreeGrafter"/>
</dbReference>
<dbReference type="Gene3D" id="3.40.50.1110">
    <property type="entry name" value="SGNH hydrolase"/>
    <property type="match status" value="1"/>
</dbReference>
<dbReference type="InterPro" id="IPR051532">
    <property type="entry name" value="Ester_Hydrolysis_Enzymes"/>
</dbReference>
<evidence type="ECO:0000313" key="2">
    <source>
        <dbReference type="EMBL" id="HIR67527.1"/>
    </source>
</evidence>
<gene>
    <name evidence="2" type="ORF">IAB94_05730</name>
</gene>
<dbReference type="AlphaFoldDB" id="A0A9D1E6Q0"/>
<comment type="caution">
    <text evidence="2">The sequence shown here is derived from an EMBL/GenBank/DDBJ whole genome shotgun (WGS) entry which is preliminary data.</text>
</comment>
<dbReference type="InterPro" id="IPR013830">
    <property type="entry name" value="SGNH_hydro"/>
</dbReference>
<name>A0A9D1E6Q0_9FIRM</name>
<dbReference type="Pfam" id="PF13472">
    <property type="entry name" value="Lipase_GDSL_2"/>
    <property type="match status" value="1"/>
</dbReference>
<protein>
    <recommendedName>
        <fullName evidence="1">SGNH hydrolase-type esterase domain-containing protein</fullName>
    </recommendedName>
</protein>
<dbReference type="PANTHER" id="PTHR30383:SF5">
    <property type="entry name" value="SGNH HYDROLASE-TYPE ESTERASE DOMAIN-CONTAINING PROTEIN"/>
    <property type="match status" value="1"/>
</dbReference>
<evidence type="ECO:0000259" key="1">
    <source>
        <dbReference type="Pfam" id="PF13472"/>
    </source>
</evidence>
<sequence>MRIVFFGDSITDCDRDRSDPASLGNGYVKILADKLRPIYPDMDIDLINMGVSGNEVCDLLARVQRDVIDYKPDAVVIMIGINNVIHKYKYGKELNLNQFERDLKTLIAKLKEAGIVVIFLEPFLLPAPDKKRMRPLFNQELEIIHRVCVDMCDEFVAYDEMFNGLCQSTPYTFYSADGVHPSFEGSDIIANTAIKAIRKHLM</sequence>
<dbReference type="EMBL" id="DVHK01000115">
    <property type="protein sequence ID" value="HIR67527.1"/>
    <property type="molecule type" value="Genomic_DNA"/>
</dbReference>